<dbReference type="NCBIfam" id="TIGR01003">
    <property type="entry name" value="PTS_HPr_family"/>
    <property type="match status" value="1"/>
</dbReference>
<keyword evidence="6" id="KW-1185">Reference proteome</keyword>
<dbReference type="EMBL" id="LN890655">
    <property type="protein sequence ID" value="CUS03746.2"/>
    <property type="molecule type" value="Genomic_DNA"/>
</dbReference>
<dbReference type="AlphaFoldDB" id="A0A160T1K8"/>
<comment type="subcellular location">
    <subcellularLocation>
        <location evidence="1">Cytoplasm</location>
    </subcellularLocation>
</comment>
<sequence length="92" mass="9724">MSEVTVTIHHEAGLHARPLAKFVKVAKQYDAAIEVTNLTRGKGPVNGASPVKLLLLAALQGHELKISAGGPQADEALQALQTLVANNFEEES</sequence>
<accession>A0A160T1K8</accession>
<dbReference type="Proteomes" id="UP000215027">
    <property type="component" value="Chromosome I"/>
</dbReference>
<organism evidence="5 6">
    <name type="scientific">Candidatus Promineifilum breve</name>
    <dbReference type="NCBI Taxonomy" id="1806508"/>
    <lineage>
        <taxon>Bacteria</taxon>
        <taxon>Bacillati</taxon>
        <taxon>Chloroflexota</taxon>
        <taxon>Ardenticatenia</taxon>
        <taxon>Candidatus Promineifilales</taxon>
        <taxon>Candidatus Promineifilaceae</taxon>
        <taxon>Candidatus Promineifilum</taxon>
    </lineage>
</organism>
<dbReference type="PROSITE" id="PS51350">
    <property type="entry name" value="PTS_HPR_DOM"/>
    <property type="match status" value="1"/>
</dbReference>
<dbReference type="InterPro" id="IPR050399">
    <property type="entry name" value="HPr"/>
</dbReference>
<dbReference type="Pfam" id="PF00381">
    <property type="entry name" value="PTS-HPr"/>
    <property type="match status" value="1"/>
</dbReference>
<dbReference type="OrthoDB" id="9809047at2"/>
<dbReference type="InterPro" id="IPR000032">
    <property type="entry name" value="HPr-like"/>
</dbReference>
<dbReference type="GO" id="GO:0005737">
    <property type="term" value="C:cytoplasm"/>
    <property type="evidence" value="ECO:0007669"/>
    <property type="project" value="UniProtKB-SubCell"/>
</dbReference>
<dbReference type="RefSeq" id="WP_095043193.1">
    <property type="nucleotide sequence ID" value="NZ_LN890655.1"/>
</dbReference>
<evidence type="ECO:0000259" key="4">
    <source>
        <dbReference type="PROSITE" id="PS51350"/>
    </source>
</evidence>
<reference evidence="5" key="1">
    <citation type="submission" date="2016-01" db="EMBL/GenBank/DDBJ databases">
        <authorList>
            <person name="Mcilroy J.S."/>
            <person name="Karst M S."/>
            <person name="Albertsen M."/>
        </authorList>
    </citation>
    <scope>NUCLEOTIDE SEQUENCE</scope>
    <source>
        <strain evidence="5">Cfx-K</strain>
    </source>
</reference>
<keyword evidence="3" id="KW-0598">Phosphotransferase system</keyword>
<dbReference type="InterPro" id="IPR035895">
    <property type="entry name" value="HPr-like_sf"/>
</dbReference>
<keyword evidence="2" id="KW-0963">Cytoplasm</keyword>
<name>A0A160T1K8_9CHLR</name>
<evidence type="ECO:0000313" key="6">
    <source>
        <dbReference type="Proteomes" id="UP000215027"/>
    </source>
</evidence>
<dbReference type="PRINTS" id="PR00107">
    <property type="entry name" value="PHOSPHOCPHPR"/>
</dbReference>
<feature type="domain" description="HPr" evidence="4">
    <location>
        <begin position="1"/>
        <end position="91"/>
    </location>
</feature>
<proteinExistence type="predicted"/>
<dbReference type="KEGG" id="pbf:CFX0092_A1868"/>
<dbReference type="GO" id="GO:0009401">
    <property type="term" value="P:phosphoenolpyruvate-dependent sugar phosphotransferase system"/>
    <property type="evidence" value="ECO:0007669"/>
    <property type="project" value="UniProtKB-KW"/>
</dbReference>
<evidence type="ECO:0000256" key="2">
    <source>
        <dbReference type="ARBA" id="ARBA00022490"/>
    </source>
</evidence>
<dbReference type="SUPFAM" id="SSF55594">
    <property type="entry name" value="HPr-like"/>
    <property type="match status" value="1"/>
</dbReference>
<dbReference type="Gene3D" id="3.30.1340.10">
    <property type="entry name" value="HPr-like"/>
    <property type="match status" value="1"/>
</dbReference>
<protein>
    <recommendedName>
        <fullName evidence="4">HPr domain-containing protein</fullName>
    </recommendedName>
</protein>
<evidence type="ECO:0000256" key="3">
    <source>
        <dbReference type="ARBA" id="ARBA00022683"/>
    </source>
</evidence>
<dbReference type="PANTHER" id="PTHR33705">
    <property type="entry name" value="PHOSPHOCARRIER PROTEIN HPR"/>
    <property type="match status" value="1"/>
</dbReference>
<evidence type="ECO:0000313" key="5">
    <source>
        <dbReference type="EMBL" id="CUS03746.2"/>
    </source>
</evidence>
<evidence type="ECO:0000256" key="1">
    <source>
        <dbReference type="ARBA" id="ARBA00004496"/>
    </source>
</evidence>
<dbReference type="CDD" id="cd00367">
    <property type="entry name" value="PTS-HPr_like"/>
    <property type="match status" value="1"/>
</dbReference>
<gene>
    <name evidence="5" type="ORF">CFX0092_A1868</name>
</gene>
<dbReference type="PANTHER" id="PTHR33705:SF2">
    <property type="entry name" value="PHOSPHOCARRIER PROTEIN NPR"/>
    <property type="match status" value="1"/>
</dbReference>